<dbReference type="Proteomes" id="UP001251948">
    <property type="component" value="Unassembled WGS sequence"/>
</dbReference>
<dbReference type="InterPro" id="IPR001387">
    <property type="entry name" value="Cro/C1-type_HTH"/>
</dbReference>
<evidence type="ECO:0000313" key="2">
    <source>
        <dbReference type="EMBL" id="MDT3468378.1"/>
    </source>
</evidence>
<evidence type="ECO:0000313" key="3">
    <source>
        <dbReference type="Proteomes" id="UP001251948"/>
    </source>
</evidence>
<protein>
    <submittedName>
        <fullName evidence="2">DUF3693 domain-containing protein</fullName>
    </submittedName>
</protein>
<dbReference type="EMBL" id="JAVSKO010000004">
    <property type="protein sequence ID" value="MDT3468378.1"/>
    <property type="molecule type" value="Genomic_DNA"/>
</dbReference>
<dbReference type="AlphaFoldDB" id="A0AAJ2JAG8"/>
<organism evidence="2 3">
    <name type="scientific">Stenotrophomonas maltophilia</name>
    <name type="common">Pseudomonas maltophilia</name>
    <name type="synonym">Xanthomonas maltophilia</name>
    <dbReference type="NCBI Taxonomy" id="40324"/>
    <lineage>
        <taxon>Bacteria</taxon>
        <taxon>Pseudomonadati</taxon>
        <taxon>Pseudomonadota</taxon>
        <taxon>Gammaproteobacteria</taxon>
        <taxon>Lysobacterales</taxon>
        <taxon>Lysobacteraceae</taxon>
        <taxon>Stenotrophomonas</taxon>
        <taxon>Stenotrophomonas maltophilia group</taxon>
    </lineage>
</organism>
<reference evidence="2" key="1">
    <citation type="submission" date="2023-07" db="EMBL/GenBank/DDBJ databases">
        <title>Comparative genomics of clinical Stenotrophomonas maltophilia isolates reveals regions of diversity which correlate with colonization and persistence in vivo.</title>
        <authorList>
            <person name="Mcdaniel M.S."/>
            <person name="Swords W.E."/>
            <person name="Sumpter N.A."/>
            <person name="Lindgren N.R."/>
            <person name="Billiot C.E."/>
        </authorList>
    </citation>
    <scope>NUCLEOTIDE SEQUENCE</scope>
    <source>
        <strain evidence="2">Ism4</strain>
    </source>
</reference>
<evidence type="ECO:0000256" key="1">
    <source>
        <dbReference type="SAM" id="MobiDB-lite"/>
    </source>
</evidence>
<dbReference type="Gene3D" id="1.10.260.40">
    <property type="entry name" value="lambda repressor-like DNA-binding domains"/>
    <property type="match status" value="1"/>
</dbReference>
<proteinExistence type="predicted"/>
<name>A0AAJ2JAG8_STEMA</name>
<feature type="region of interest" description="Disordered" evidence="1">
    <location>
        <begin position="138"/>
        <end position="165"/>
    </location>
</feature>
<sequence>MSSVNDLLDKVRESGNFPSDNALAQRLGMTRAVVSTWRSGRNPIPDERIAQLCALGKLDGPLWIAMIHAERAQSATERALWRLMLDRMGAAAAVVALVALSLPSVGNAKTAQIQAVSEGLLTHSVYYVQRQIRAHVTGAPGQPPHSQVFQPSVPVSAPNHSPQRR</sequence>
<dbReference type="CDD" id="cd00093">
    <property type="entry name" value="HTH_XRE"/>
    <property type="match status" value="1"/>
</dbReference>
<comment type="caution">
    <text evidence="2">The sequence shown here is derived from an EMBL/GenBank/DDBJ whole genome shotgun (WGS) entry which is preliminary data.</text>
</comment>
<gene>
    <name evidence="2" type="ORF">ROV92_10285</name>
</gene>
<dbReference type="Pfam" id="PF12472">
    <property type="entry name" value="DUF3693"/>
    <property type="match status" value="1"/>
</dbReference>
<dbReference type="InterPro" id="IPR010982">
    <property type="entry name" value="Lambda_DNA-bd_dom_sf"/>
</dbReference>
<accession>A0AAJ2JAG8</accession>
<dbReference type="RefSeq" id="WP_312562019.1">
    <property type="nucleotide sequence ID" value="NZ_JAVSKO010000004.1"/>
</dbReference>
<dbReference type="SUPFAM" id="SSF47413">
    <property type="entry name" value="lambda repressor-like DNA-binding domains"/>
    <property type="match status" value="1"/>
</dbReference>
<dbReference type="InterPro" id="IPR021096">
    <property type="entry name" value="Vibrio_phage_VSK_Orf152"/>
</dbReference>
<dbReference type="GO" id="GO:0003677">
    <property type="term" value="F:DNA binding"/>
    <property type="evidence" value="ECO:0007669"/>
    <property type="project" value="InterPro"/>
</dbReference>